<dbReference type="GO" id="GO:0006567">
    <property type="term" value="P:L-threonine catabolic process"/>
    <property type="evidence" value="ECO:0007669"/>
    <property type="project" value="TreeGrafter"/>
</dbReference>
<dbReference type="Pfam" id="PF00291">
    <property type="entry name" value="PALP"/>
    <property type="match status" value="1"/>
</dbReference>
<comment type="cofactor">
    <cofactor evidence="1">
        <name>pyridoxal 5'-phosphate</name>
        <dbReference type="ChEBI" id="CHEBI:597326"/>
    </cofactor>
</comment>
<organism evidence="8 9">
    <name type="scientific">Acinetobacter pittii</name>
    <name type="common">Acinetobacter genomosp. 3</name>
    <dbReference type="NCBI Taxonomy" id="48296"/>
    <lineage>
        <taxon>Bacteria</taxon>
        <taxon>Pseudomonadati</taxon>
        <taxon>Pseudomonadota</taxon>
        <taxon>Gammaproteobacteria</taxon>
        <taxon>Moraxellales</taxon>
        <taxon>Moraxellaceae</taxon>
        <taxon>Acinetobacter</taxon>
        <taxon>Acinetobacter calcoaceticus/baumannii complex</taxon>
    </lineage>
</organism>
<dbReference type="PANTHER" id="PTHR48078">
    <property type="entry name" value="THREONINE DEHYDRATASE, MITOCHONDRIAL-RELATED"/>
    <property type="match status" value="1"/>
</dbReference>
<evidence type="ECO:0000259" key="7">
    <source>
        <dbReference type="Pfam" id="PF00291"/>
    </source>
</evidence>
<sequence>MNPKTPCVKSNKLSELNNCNIWLKMESSQPTGSFKQRSIGNACLQYAKKGAKKFISSSGGNAGISVAYMGNKLSIPVTVFVPETTSSQAINLMQQENAEVIVHGKSWVEANDLALTYVNSEAIYIHPFDDQYLWDGVAHIIDEVISDGVRPDAVILSVGGGSLLSGVSQGLIINSLNIPIYAVETEGTASLNTSIRAGKHTKLNEVTGIATTLAAKQVCENAFKVSQVEQVISLTVSDKEALAACFNFLDDHRTLVEPACGATLSTLYNKRLSFSPTDNVLVVICGGATVTLEQLLKYSKDLALEI</sequence>
<feature type="domain" description="Tryptophan synthase beta chain-like PALP" evidence="7">
    <location>
        <begin position="4"/>
        <end position="286"/>
    </location>
</feature>
<dbReference type="InterPro" id="IPR001926">
    <property type="entry name" value="TrpB-like_PALP"/>
</dbReference>
<reference evidence="8 9" key="1">
    <citation type="submission" date="2019-12" db="EMBL/GenBank/DDBJ databases">
        <title>complete genome sequences of Acinetobacter pittii str. WP2-W18-ESBL-11 isolated from wastewater treatment plant effluent.</title>
        <authorList>
            <person name="Sekizuka T."/>
            <person name="Itokawa K."/>
            <person name="Yatsu K."/>
            <person name="Inamine Y."/>
            <person name="Kuroda M."/>
        </authorList>
    </citation>
    <scope>NUCLEOTIDE SEQUENCE [LARGE SCALE GENOMIC DNA]</scope>
    <source>
        <strain evidence="8 9">WP2-W18-ESBL-11</strain>
    </source>
</reference>
<comment type="catalytic activity">
    <reaction evidence="6">
        <text>L-serine = pyruvate + NH4(+)</text>
        <dbReference type="Rhea" id="RHEA:19169"/>
        <dbReference type="ChEBI" id="CHEBI:15361"/>
        <dbReference type="ChEBI" id="CHEBI:28938"/>
        <dbReference type="ChEBI" id="CHEBI:33384"/>
        <dbReference type="EC" id="4.3.1.17"/>
    </reaction>
</comment>
<dbReference type="SUPFAM" id="SSF53686">
    <property type="entry name" value="Tryptophan synthase beta subunit-like PLP-dependent enzymes"/>
    <property type="match status" value="1"/>
</dbReference>
<keyword evidence="4" id="KW-0663">Pyridoxal phosphate</keyword>
<proteinExistence type="inferred from homology"/>
<evidence type="ECO:0000256" key="6">
    <source>
        <dbReference type="ARBA" id="ARBA00049406"/>
    </source>
</evidence>
<name>A0A6S4UKQ5_ACIPI</name>
<dbReference type="GO" id="GO:0006565">
    <property type="term" value="P:L-serine catabolic process"/>
    <property type="evidence" value="ECO:0007669"/>
    <property type="project" value="TreeGrafter"/>
</dbReference>
<dbReference type="GO" id="GO:0009097">
    <property type="term" value="P:isoleucine biosynthetic process"/>
    <property type="evidence" value="ECO:0007669"/>
    <property type="project" value="TreeGrafter"/>
</dbReference>
<protein>
    <recommendedName>
        <fullName evidence="3">L-serine ammonia-lyase</fullName>
        <ecNumber evidence="3">4.3.1.17</ecNumber>
    </recommendedName>
</protein>
<evidence type="ECO:0000256" key="5">
    <source>
        <dbReference type="ARBA" id="ARBA00023239"/>
    </source>
</evidence>
<evidence type="ECO:0000256" key="3">
    <source>
        <dbReference type="ARBA" id="ARBA00012093"/>
    </source>
</evidence>
<dbReference type="EMBL" id="AP021936">
    <property type="protein sequence ID" value="BBQ47244.1"/>
    <property type="molecule type" value="Genomic_DNA"/>
</dbReference>
<dbReference type="AlphaFoldDB" id="A0A6S4UKQ5"/>
<dbReference type="GO" id="GO:0003941">
    <property type="term" value="F:L-serine ammonia-lyase activity"/>
    <property type="evidence" value="ECO:0007669"/>
    <property type="project" value="UniProtKB-EC"/>
</dbReference>
<evidence type="ECO:0000256" key="1">
    <source>
        <dbReference type="ARBA" id="ARBA00001933"/>
    </source>
</evidence>
<dbReference type="GO" id="GO:0004794">
    <property type="term" value="F:threonine deaminase activity"/>
    <property type="evidence" value="ECO:0007669"/>
    <property type="project" value="TreeGrafter"/>
</dbReference>
<comment type="similarity">
    <text evidence="2">Belongs to the serine/threonine dehydratase family.</text>
</comment>
<keyword evidence="5" id="KW-0456">Lyase</keyword>
<dbReference type="RefSeq" id="WP_057084899.1">
    <property type="nucleotide sequence ID" value="NZ_AP021936.1"/>
</dbReference>
<evidence type="ECO:0000313" key="9">
    <source>
        <dbReference type="Proteomes" id="UP000515758"/>
    </source>
</evidence>
<dbReference type="EC" id="4.3.1.17" evidence="3"/>
<dbReference type="InterPro" id="IPR050147">
    <property type="entry name" value="Ser/Thr_Dehydratase"/>
</dbReference>
<gene>
    <name evidence="8" type="ORF">WP2W18E11_02420</name>
</gene>
<dbReference type="PANTHER" id="PTHR48078:SF2">
    <property type="entry name" value="CATABOLIC L-SERINE_THREONINE DEHYDRATASE"/>
    <property type="match status" value="1"/>
</dbReference>
<accession>A0A6S4UKQ5</accession>
<dbReference type="Gene3D" id="3.40.50.1100">
    <property type="match status" value="2"/>
</dbReference>
<evidence type="ECO:0000256" key="4">
    <source>
        <dbReference type="ARBA" id="ARBA00022898"/>
    </source>
</evidence>
<dbReference type="Proteomes" id="UP000515758">
    <property type="component" value="Chromosome"/>
</dbReference>
<evidence type="ECO:0000313" key="8">
    <source>
        <dbReference type="EMBL" id="BBQ47244.1"/>
    </source>
</evidence>
<evidence type="ECO:0000256" key="2">
    <source>
        <dbReference type="ARBA" id="ARBA00010869"/>
    </source>
</evidence>
<dbReference type="InterPro" id="IPR036052">
    <property type="entry name" value="TrpB-like_PALP_sf"/>
</dbReference>